<keyword evidence="3" id="KW-1185">Reference proteome</keyword>
<reference evidence="1" key="1">
    <citation type="submission" date="2023-06" db="EMBL/GenBank/DDBJ databases">
        <authorList>
            <person name="Kurt Z."/>
        </authorList>
    </citation>
    <scope>NUCLEOTIDE SEQUENCE</scope>
</reference>
<dbReference type="Proteomes" id="UP001642409">
    <property type="component" value="Unassembled WGS sequence"/>
</dbReference>
<dbReference type="SMART" id="SM00248">
    <property type="entry name" value="ANK"/>
    <property type="match status" value="2"/>
</dbReference>
<reference evidence="2 3" key="2">
    <citation type="submission" date="2024-07" db="EMBL/GenBank/DDBJ databases">
        <authorList>
            <person name="Akdeniz Z."/>
        </authorList>
    </citation>
    <scope>NUCLEOTIDE SEQUENCE [LARGE SCALE GENOMIC DNA]</scope>
</reference>
<accession>A0AA86NFX5</accession>
<dbReference type="InterPro" id="IPR002110">
    <property type="entry name" value="Ankyrin_rpt"/>
</dbReference>
<dbReference type="Pfam" id="PF12796">
    <property type="entry name" value="Ank_2"/>
    <property type="match status" value="1"/>
</dbReference>
<dbReference type="PANTHER" id="PTHR24120">
    <property type="entry name" value="GH07239P"/>
    <property type="match status" value="1"/>
</dbReference>
<evidence type="ECO:0000313" key="1">
    <source>
        <dbReference type="EMBL" id="CAI9918875.1"/>
    </source>
</evidence>
<dbReference type="Gene3D" id="1.25.40.20">
    <property type="entry name" value="Ankyrin repeat-containing domain"/>
    <property type="match status" value="1"/>
</dbReference>
<dbReference type="AlphaFoldDB" id="A0AA86NFX5"/>
<comment type="caution">
    <text evidence="1">The sequence shown here is derived from an EMBL/GenBank/DDBJ whole genome shotgun (WGS) entry which is preliminary data.</text>
</comment>
<dbReference type="EMBL" id="CATOUU010000169">
    <property type="protein sequence ID" value="CAI9918875.1"/>
    <property type="molecule type" value="Genomic_DNA"/>
</dbReference>
<gene>
    <name evidence="2" type="ORF">HINF_LOCUS55997</name>
    <name evidence="1" type="ORF">HINF_LOCUS6520</name>
</gene>
<dbReference type="PANTHER" id="PTHR24120:SF4">
    <property type="entry name" value="GH07239P"/>
    <property type="match status" value="1"/>
</dbReference>
<sequence>MSNPLIDAIKQSKKLEQIIDLCSLHLMEKDSQGKTALMHAILCGNVEVAKILLCEAGHFDNLGNNAYMYAVQQNLTEIVEEIEQNYAEQELNVKAPGHSETVWQVTKQNQMHHEQMQPMEQDLFTQFDMPPGMAPSVFVMQGPKGPNASSTIIASKALLSSEQYMKCVQAEYLINAIAAGNQSEIVRRKIKNLLDRDIQQILAEEYKISIEQLFAMLQ</sequence>
<dbReference type="InterPro" id="IPR036770">
    <property type="entry name" value="Ankyrin_rpt-contain_sf"/>
</dbReference>
<proteinExistence type="predicted"/>
<evidence type="ECO:0000313" key="2">
    <source>
        <dbReference type="EMBL" id="CAL6073220.1"/>
    </source>
</evidence>
<dbReference type="EMBL" id="CAXDID020000300">
    <property type="protein sequence ID" value="CAL6073220.1"/>
    <property type="molecule type" value="Genomic_DNA"/>
</dbReference>
<organism evidence="1">
    <name type="scientific">Hexamita inflata</name>
    <dbReference type="NCBI Taxonomy" id="28002"/>
    <lineage>
        <taxon>Eukaryota</taxon>
        <taxon>Metamonada</taxon>
        <taxon>Diplomonadida</taxon>
        <taxon>Hexamitidae</taxon>
        <taxon>Hexamitinae</taxon>
        <taxon>Hexamita</taxon>
    </lineage>
</organism>
<evidence type="ECO:0000313" key="3">
    <source>
        <dbReference type="Proteomes" id="UP001642409"/>
    </source>
</evidence>
<protein>
    <submittedName>
        <fullName evidence="1">Ankyrin repeat protein 2</fullName>
    </submittedName>
    <submittedName>
        <fullName evidence="2">Ankyrin_repeat protein 2</fullName>
    </submittedName>
</protein>
<name>A0AA86NFX5_9EUKA</name>
<dbReference type="SUPFAM" id="SSF48403">
    <property type="entry name" value="Ankyrin repeat"/>
    <property type="match status" value="1"/>
</dbReference>